<keyword evidence="2" id="KW-1003">Cell membrane</keyword>
<dbReference type="PANTHER" id="PTHR43670">
    <property type="entry name" value="HEAT SHOCK PROTEIN 26"/>
    <property type="match status" value="1"/>
</dbReference>
<accession>A0A6A6KE56</accession>
<dbReference type="EMBL" id="JAAGAX010000017">
    <property type="protein sequence ID" value="KAF2287141.1"/>
    <property type="molecule type" value="Genomic_DNA"/>
</dbReference>
<comment type="caution">
    <text evidence="8">The sequence shown here is derived from an EMBL/GenBank/DDBJ whole genome shotgun (WGS) entry which is preliminary data.</text>
</comment>
<dbReference type="AlphaFoldDB" id="A0A6A6KE56"/>
<dbReference type="GO" id="GO:0005886">
    <property type="term" value="C:plasma membrane"/>
    <property type="evidence" value="ECO:0007669"/>
    <property type="project" value="UniProtKB-SubCell"/>
</dbReference>
<dbReference type="GO" id="GO:0006952">
    <property type="term" value="P:defense response"/>
    <property type="evidence" value="ECO:0007669"/>
    <property type="project" value="UniProtKB-KW"/>
</dbReference>
<dbReference type="PANTHER" id="PTHR43670:SF125">
    <property type="entry name" value="SHSP DOMAIN-CONTAINING PROTEIN"/>
    <property type="match status" value="1"/>
</dbReference>
<dbReference type="Proteomes" id="UP000467840">
    <property type="component" value="Chromosome 3"/>
</dbReference>
<dbReference type="PROSITE" id="PS01031">
    <property type="entry name" value="SHSP"/>
    <property type="match status" value="1"/>
</dbReference>
<dbReference type="SUPFAM" id="SSF49764">
    <property type="entry name" value="HSP20-like chaperones"/>
    <property type="match status" value="1"/>
</dbReference>
<evidence type="ECO:0000259" key="7">
    <source>
        <dbReference type="PROSITE" id="PS01031"/>
    </source>
</evidence>
<evidence type="ECO:0000256" key="2">
    <source>
        <dbReference type="ARBA" id="ARBA00022475"/>
    </source>
</evidence>
<evidence type="ECO:0000256" key="3">
    <source>
        <dbReference type="ARBA" id="ARBA00022821"/>
    </source>
</evidence>
<evidence type="ECO:0000256" key="4">
    <source>
        <dbReference type="PROSITE-ProRule" id="PRU00285"/>
    </source>
</evidence>
<dbReference type="Pfam" id="PF00011">
    <property type="entry name" value="HSP20"/>
    <property type="match status" value="1"/>
</dbReference>
<reference evidence="8 9" key="1">
    <citation type="journal article" date="2020" name="Mol. Plant">
        <title>The Chromosome-Based Rubber Tree Genome Provides New Insights into Spurge Genome Evolution and Rubber Biosynthesis.</title>
        <authorList>
            <person name="Liu J."/>
            <person name="Shi C."/>
            <person name="Shi C.C."/>
            <person name="Li W."/>
            <person name="Zhang Q.J."/>
            <person name="Zhang Y."/>
            <person name="Li K."/>
            <person name="Lu H.F."/>
            <person name="Shi C."/>
            <person name="Zhu S.T."/>
            <person name="Xiao Z.Y."/>
            <person name="Nan H."/>
            <person name="Yue Y."/>
            <person name="Zhu X.G."/>
            <person name="Wu Y."/>
            <person name="Hong X.N."/>
            <person name="Fan G.Y."/>
            <person name="Tong Y."/>
            <person name="Zhang D."/>
            <person name="Mao C.L."/>
            <person name="Liu Y.L."/>
            <person name="Hao S.J."/>
            <person name="Liu W.Q."/>
            <person name="Lv M.Q."/>
            <person name="Zhang H.B."/>
            <person name="Liu Y."/>
            <person name="Hu-Tang G.R."/>
            <person name="Wang J.P."/>
            <person name="Wang J.H."/>
            <person name="Sun Y.H."/>
            <person name="Ni S.B."/>
            <person name="Chen W.B."/>
            <person name="Zhang X.C."/>
            <person name="Jiao Y.N."/>
            <person name="Eichler E.E."/>
            <person name="Li G.H."/>
            <person name="Liu X."/>
            <person name="Gao L.Z."/>
        </authorList>
    </citation>
    <scope>NUCLEOTIDE SEQUENCE [LARGE SCALE GENOMIC DNA]</scope>
    <source>
        <strain evidence="9">cv. GT1</strain>
        <tissue evidence="8">Leaf</tissue>
    </source>
</reference>
<organism evidence="8 9">
    <name type="scientific">Hevea brasiliensis</name>
    <name type="common">Para rubber tree</name>
    <name type="synonym">Siphonia brasiliensis</name>
    <dbReference type="NCBI Taxonomy" id="3981"/>
    <lineage>
        <taxon>Eukaryota</taxon>
        <taxon>Viridiplantae</taxon>
        <taxon>Streptophyta</taxon>
        <taxon>Embryophyta</taxon>
        <taxon>Tracheophyta</taxon>
        <taxon>Spermatophyta</taxon>
        <taxon>Magnoliopsida</taxon>
        <taxon>eudicotyledons</taxon>
        <taxon>Gunneridae</taxon>
        <taxon>Pentapetalae</taxon>
        <taxon>rosids</taxon>
        <taxon>fabids</taxon>
        <taxon>Malpighiales</taxon>
        <taxon>Euphorbiaceae</taxon>
        <taxon>Crotonoideae</taxon>
        <taxon>Micrandreae</taxon>
        <taxon>Hevea</taxon>
    </lineage>
</organism>
<comment type="subcellular location">
    <subcellularLocation>
        <location evidence="1">Cell membrane</location>
        <topology evidence="1">Single-pass membrane protein</topology>
    </subcellularLocation>
</comment>
<feature type="region of interest" description="Disordered" evidence="6">
    <location>
        <begin position="104"/>
        <end position="148"/>
    </location>
</feature>
<dbReference type="GO" id="GO:0034605">
    <property type="term" value="P:cellular response to heat"/>
    <property type="evidence" value="ECO:0007669"/>
    <property type="project" value="TreeGrafter"/>
</dbReference>
<keyword evidence="9" id="KW-1185">Reference proteome</keyword>
<sequence>MAARTPTGGLTAIQYEDFKPKSEFKEEEGANILLLHLPADFHKEQIKIKYVRSSSSIRVVGERPISGNKWSRFNEAFPVSQNCDVQTIQAKLLNGVLTITMPKPTIEQPPIPQKPISTSTGNEGKDKTPTPLEARTEEKMKKQTDGKFEQKPKEDFFAEKVKDVKNAAADAKKIVMELKEERQSLVNIGQLLLAKGELEQAPNAFKIVLEGDCDNVSAPLGQLDPENAAALVALAVLDLQTNEAEICLISWERPAPSSSRRWRAWSESDDDEVLERKPQASPVGENSTELQESDVEFREDVDI</sequence>
<name>A0A6A6KE56_HEVBR</name>
<dbReference type="InterPro" id="IPR002068">
    <property type="entry name" value="A-crystallin/Hsp20_dom"/>
</dbReference>
<evidence type="ECO:0000313" key="9">
    <source>
        <dbReference type="Proteomes" id="UP000467840"/>
    </source>
</evidence>
<feature type="region of interest" description="Disordered" evidence="6">
    <location>
        <begin position="257"/>
        <end position="303"/>
    </location>
</feature>
<feature type="compositionally biased region" description="Basic and acidic residues" evidence="6">
    <location>
        <begin position="123"/>
        <end position="148"/>
    </location>
</feature>
<comment type="similarity">
    <text evidence="4 5">Belongs to the small heat shock protein (HSP20) family.</text>
</comment>
<keyword evidence="2" id="KW-0472">Membrane</keyword>
<dbReference type="InterPro" id="IPR011990">
    <property type="entry name" value="TPR-like_helical_dom_sf"/>
</dbReference>
<feature type="domain" description="SHSP" evidence="7">
    <location>
        <begin position="13"/>
        <end position="119"/>
    </location>
</feature>
<evidence type="ECO:0000256" key="5">
    <source>
        <dbReference type="RuleBase" id="RU003616"/>
    </source>
</evidence>
<gene>
    <name evidence="8" type="ORF">GH714_038402</name>
</gene>
<dbReference type="InterPro" id="IPR008978">
    <property type="entry name" value="HSP20-like_chaperone"/>
</dbReference>
<keyword evidence="3" id="KW-0611">Plant defense</keyword>
<evidence type="ECO:0000313" key="8">
    <source>
        <dbReference type="EMBL" id="KAF2287141.1"/>
    </source>
</evidence>
<protein>
    <recommendedName>
        <fullName evidence="7">SHSP domain-containing protein</fullName>
    </recommendedName>
</protein>
<dbReference type="Gene3D" id="2.60.40.790">
    <property type="match status" value="1"/>
</dbReference>
<dbReference type="CDD" id="cd06464">
    <property type="entry name" value="ACD_sHsps-like"/>
    <property type="match status" value="1"/>
</dbReference>
<evidence type="ECO:0000256" key="6">
    <source>
        <dbReference type="SAM" id="MobiDB-lite"/>
    </source>
</evidence>
<evidence type="ECO:0000256" key="1">
    <source>
        <dbReference type="ARBA" id="ARBA00004162"/>
    </source>
</evidence>
<dbReference type="Gene3D" id="1.25.40.10">
    <property type="entry name" value="Tetratricopeptide repeat domain"/>
    <property type="match status" value="1"/>
</dbReference>
<proteinExistence type="inferred from homology"/>